<protein>
    <submittedName>
        <fullName evidence="1">Uncharacterized protein</fullName>
    </submittedName>
</protein>
<organism evidence="1 2">
    <name type="scientific">Brassica cretica</name>
    <name type="common">Mustard</name>
    <dbReference type="NCBI Taxonomy" id="69181"/>
    <lineage>
        <taxon>Eukaryota</taxon>
        <taxon>Viridiplantae</taxon>
        <taxon>Streptophyta</taxon>
        <taxon>Embryophyta</taxon>
        <taxon>Tracheophyta</taxon>
        <taxon>Spermatophyta</taxon>
        <taxon>Magnoliopsida</taxon>
        <taxon>eudicotyledons</taxon>
        <taxon>Gunneridae</taxon>
        <taxon>Pentapetalae</taxon>
        <taxon>rosids</taxon>
        <taxon>malvids</taxon>
        <taxon>Brassicales</taxon>
        <taxon>Brassicaceae</taxon>
        <taxon>Brassiceae</taxon>
        <taxon>Brassica</taxon>
    </lineage>
</organism>
<name>A0ABQ7DW82_BRACR</name>
<accession>A0ABQ7DW82</accession>
<evidence type="ECO:0000313" key="2">
    <source>
        <dbReference type="Proteomes" id="UP000266723"/>
    </source>
</evidence>
<dbReference type="Proteomes" id="UP000266723">
    <property type="component" value="Unassembled WGS sequence"/>
</dbReference>
<dbReference type="EMBL" id="QGKV02000649">
    <property type="protein sequence ID" value="KAF3581503.1"/>
    <property type="molecule type" value="Genomic_DNA"/>
</dbReference>
<comment type="caution">
    <text evidence="1">The sequence shown here is derived from an EMBL/GenBank/DDBJ whole genome shotgun (WGS) entry which is preliminary data.</text>
</comment>
<gene>
    <name evidence="1" type="ORF">DY000_02030999</name>
</gene>
<reference evidence="1 2" key="1">
    <citation type="journal article" date="2020" name="BMC Genomics">
        <title>Intraspecific diversification of the crop wild relative Brassica cretica Lam. using demographic model selection.</title>
        <authorList>
            <person name="Kioukis A."/>
            <person name="Michalopoulou V.A."/>
            <person name="Briers L."/>
            <person name="Pirintsos S."/>
            <person name="Studholme D.J."/>
            <person name="Pavlidis P."/>
            <person name="Sarris P.F."/>
        </authorList>
    </citation>
    <scope>NUCLEOTIDE SEQUENCE [LARGE SCALE GENOMIC DNA]</scope>
    <source>
        <strain evidence="2">cv. PFS-1207/04</strain>
    </source>
</reference>
<keyword evidence="2" id="KW-1185">Reference proteome</keyword>
<evidence type="ECO:0000313" key="1">
    <source>
        <dbReference type="EMBL" id="KAF3581503.1"/>
    </source>
</evidence>
<sequence length="162" mass="18597">MEGRSGGRLKAWQQPLEKEELAAETLRRSRERLERMGLISSPQSMFLLIARNSGTLIRRRTGYNCARTGFVSRLEVPKSIPENDLLLLEDNQNKSLIQRRLSELEVNIGMLAHCGCSLNVWRRLKKLDGGGLATDAISEEAWLEMRRQRAGDSRFKRFKNIK</sequence>
<proteinExistence type="predicted"/>